<accession>A0A4Y9L836</accession>
<reference evidence="2 3" key="1">
    <citation type="submission" date="2019-03" db="EMBL/GenBank/DDBJ databases">
        <title>Bradyrhizobium diversity isolated from nodules of Chamaecrista fasciculata.</title>
        <authorList>
            <person name="Klepa M.S."/>
            <person name="Urquiaga M.O."/>
            <person name="Hungria M."/>
            <person name="Delamuta J.R."/>
        </authorList>
    </citation>
    <scope>NUCLEOTIDE SEQUENCE [LARGE SCALE GENOMIC DNA]</scope>
    <source>
        <strain evidence="2 3">CNPSo 3448</strain>
    </source>
</reference>
<dbReference type="AlphaFoldDB" id="A0A4Y9L836"/>
<comment type="caution">
    <text evidence="2">The sequence shown here is derived from an EMBL/GenBank/DDBJ whole genome shotgun (WGS) entry which is preliminary data.</text>
</comment>
<sequence length="72" mass="7904">MKRFLLIGVAACSFALVPILSASAMPSANPNALVGTDTSIIQVHGWGHHGGRGHHYGWGRGHHYGWAHHRRW</sequence>
<keyword evidence="3" id="KW-1185">Reference proteome</keyword>
<feature type="signal peptide" evidence="1">
    <location>
        <begin position="1"/>
        <end position="24"/>
    </location>
</feature>
<organism evidence="2 3">
    <name type="scientific">Bradyrhizobium niftali</name>
    <dbReference type="NCBI Taxonomy" id="2560055"/>
    <lineage>
        <taxon>Bacteria</taxon>
        <taxon>Pseudomonadati</taxon>
        <taxon>Pseudomonadota</taxon>
        <taxon>Alphaproteobacteria</taxon>
        <taxon>Hyphomicrobiales</taxon>
        <taxon>Nitrobacteraceae</taxon>
        <taxon>Bradyrhizobium</taxon>
    </lineage>
</organism>
<evidence type="ECO:0000313" key="2">
    <source>
        <dbReference type="EMBL" id="TFV37942.1"/>
    </source>
</evidence>
<name>A0A4Y9L836_9BRAD</name>
<evidence type="ECO:0000256" key="1">
    <source>
        <dbReference type="SAM" id="SignalP"/>
    </source>
</evidence>
<evidence type="ECO:0000313" key="3">
    <source>
        <dbReference type="Proteomes" id="UP000297966"/>
    </source>
</evidence>
<dbReference type="Proteomes" id="UP000297966">
    <property type="component" value="Unassembled WGS sequence"/>
</dbReference>
<gene>
    <name evidence="2" type="ORF">E4K65_42850</name>
</gene>
<dbReference type="EMBL" id="SPQT01000045">
    <property type="protein sequence ID" value="TFV37942.1"/>
    <property type="molecule type" value="Genomic_DNA"/>
</dbReference>
<protein>
    <submittedName>
        <fullName evidence="2">Uncharacterized protein</fullName>
    </submittedName>
</protein>
<feature type="chain" id="PRO_5021258322" evidence="1">
    <location>
        <begin position="25"/>
        <end position="72"/>
    </location>
</feature>
<proteinExistence type="predicted"/>
<keyword evidence="1" id="KW-0732">Signal</keyword>